<reference evidence="1 2" key="1">
    <citation type="submission" date="2011-08" db="EMBL/GenBank/DDBJ databases">
        <title>Complete sequence of Thermoanaerobacter wiegelii Rt8.B1.</title>
        <authorList>
            <consortium name="US DOE Joint Genome Institute"/>
            <person name="Lucas S."/>
            <person name="Han J."/>
            <person name="Lapidus A."/>
            <person name="Cheng J.-F."/>
            <person name="Goodwin L."/>
            <person name="Pitluck S."/>
            <person name="Peters L."/>
            <person name="Mikhailova N."/>
            <person name="Zeytun A."/>
            <person name="Daligault H."/>
            <person name="Detter J.C."/>
            <person name="Han C."/>
            <person name="Tapia R."/>
            <person name="Land M."/>
            <person name="Hauser L."/>
            <person name="Kyrpides N."/>
            <person name="Ivanova N."/>
            <person name="Pagani I."/>
            <person name="Hemme C."/>
            <person name="Woyke T."/>
        </authorList>
    </citation>
    <scope>NUCLEOTIDE SEQUENCE [LARGE SCALE GENOMIC DNA]</scope>
    <source>
        <strain evidence="1 2">Rt8.B1</strain>
    </source>
</reference>
<accession>G2MRJ3</accession>
<gene>
    <name evidence="1" type="ORF">Thewi_1986</name>
</gene>
<evidence type="ECO:0000313" key="2">
    <source>
        <dbReference type="Proteomes" id="UP000008276"/>
    </source>
</evidence>
<name>G2MRJ3_9THEO</name>
<keyword evidence="2" id="KW-1185">Reference proteome</keyword>
<dbReference type="EMBL" id="CP002991">
    <property type="protein sequence ID" value="AEM79355.1"/>
    <property type="molecule type" value="Genomic_DNA"/>
</dbReference>
<organism evidence="1 2">
    <name type="scientific">Thermoanaerobacter wiegelii Rt8.B1</name>
    <dbReference type="NCBI Taxonomy" id="697303"/>
    <lineage>
        <taxon>Bacteria</taxon>
        <taxon>Bacillati</taxon>
        <taxon>Bacillota</taxon>
        <taxon>Clostridia</taxon>
        <taxon>Thermoanaerobacterales</taxon>
        <taxon>Thermoanaerobacteraceae</taxon>
        <taxon>Thermoanaerobacter</taxon>
    </lineage>
</organism>
<sequence>MVGIKDILLIKRRELKRIQKLQINNITVLNMGKITPIYRILKAIKYERVI</sequence>
<evidence type="ECO:0000313" key="1">
    <source>
        <dbReference type="EMBL" id="AEM79355.1"/>
    </source>
</evidence>
<protein>
    <submittedName>
        <fullName evidence="1">Uncharacterized protein</fullName>
    </submittedName>
</protein>
<proteinExistence type="predicted"/>
<dbReference type="KEGG" id="twi:Thewi_1986"/>
<dbReference type="Proteomes" id="UP000008276">
    <property type="component" value="Chromosome"/>
</dbReference>
<dbReference type="AlphaFoldDB" id="G2MRJ3"/>
<dbReference type="HOGENOM" id="CLU_3123745_0_0_9"/>